<evidence type="ECO:0000259" key="8">
    <source>
        <dbReference type="Pfam" id="PF03372"/>
    </source>
</evidence>
<sequence length="259" mass="29154">MKRIISLNCNGIRSAATKGLFEWLDTQNADVLCLQEVKAQPADLDGKAAFAPPGWHVQFNSALRKGYSGTAIYSRAKPNAVLTTLGASEFDDEGRYIETRFGDLSVISLYLPSGSAGPERQESKDRFLTFFLPRLRTMIGEGRSYIVCGDWNIAHTQKDLKNWRSNQKNSGFLPHERAWMSDVLDNVGWVDAYRALYPDAEGEGYTWWSNRGNAFANNVGWRIDYQLVTPDLQPALRAAQVHKTSRFSDHAPLIVDYDI</sequence>
<feature type="domain" description="Endonuclease/exonuclease/phosphatase" evidence="8">
    <location>
        <begin position="5"/>
        <end position="250"/>
    </location>
</feature>
<feature type="binding site" evidence="6">
    <location>
        <position position="8"/>
    </location>
    <ligand>
        <name>Mg(2+)</name>
        <dbReference type="ChEBI" id="CHEBI:18420"/>
        <label>1</label>
    </ligand>
</feature>
<feature type="active site" evidence="5">
    <location>
        <position position="110"/>
    </location>
</feature>
<feature type="binding site" evidence="6">
    <location>
        <position position="249"/>
    </location>
    <ligand>
        <name>Mg(2+)</name>
        <dbReference type="ChEBI" id="CHEBI:18420"/>
        <label>1</label>
    </ligand>
</feature>
<evidence type="ECO:0000256" key="1">
    <source>
        <dbReference type="ARBA" id="ARBA00007092"/>
    </source>
</evidence>
<dbReference type="OrthoDB" id="9803914at2"/>
<dbReference type="PROSITE" id="PS00726">
    <property type="entry name" value="AP_NUCLEASE_F1_1"/>
    <property type="match status" value="1"/>
</dbReference>
<dbReference type="InterPro" id="IPR020847">
    <property type="entry name" value="AP_endonuclease_F1_BS"/>
</dbReference>
<dbReference type="Pfam" id="PF03372">
    <property type="entry name" value="Exo_endo_phos"/>
    <property type="match status" value="1"/>
</dbReference>
<dbReference type="GO" id="GO:0003906">
    <property type="term" value="F:DNA-(apurinic or apyrimidinic site) endonuclease activity"/>
    <property type="evidence" value="ECO:0007669"/>
    <property type="project" value="TreeGrafter"/>
</dbReference>
<dbReference type="RefSeq" id="WP_072895871.1">
    <property type="nucleotide sequence ID" value="NZ_FQWZ01000003.1"/>
</dbReference>
<name>A0A1M5MPW4_9GAMM</name>
<keyword evidence="2 6" id="KW-0479">Metal-binding</keyword>
<dbReference type="InterPro" id="IPR004808">
    <property type="entry name" value="AP_endonuc_1"/>
</dbReference>
<evidence type="ECO:0000256" key="7">
    <source>
        <dbReference type="PIRSR" id="PIRSR604808-3"/>
    </source>
</evidence>
<dbReference type="NCBIfam" id="TIGR00195">
    <property type="entry name" value="exoDNase_III"/>
    <property type="match status" value="1"/>
</dbReference>
<dbReference type="FunFam" id="3.60.10.10:FF:000026">
    <property type="entry name" value="Exodeoxyribonuclease III"/>
    <property type="match status" value="1"/>
</dbReference>
<keyword evidence="10" id="KW-1185">Reference proteome</keyword>
<feature type="binding site" evidence="6">
    <location>
        <position position="152"/>
    </location>
    <ligand>
        <name>Mg(2+)</name>
        <dbReference type="ChEBI" id="CHEBI:18420"/>
        <label>1</label>
    </ligand>
</feature>
<gene>
    <name evidence="9" type="ORF">SAMN04488068_1392</name>
</gene>
<comment type="similarity">
    <text evidence="1">Belongs to the DNA repair enzymes AP/ExoA family.</text>
</comment>
<dbReference type="NCBIfam" id="TIGR00633">
    <property type="entry name" value="xth"/>
    <property type="match status" value="1"/>
</dbReference>
<accession>A0A1M5MPW4</accession>
<dbReference type="InterPro" id="IPR005135">
    <property type="entry name" value="Endo/exonuclease/phosphatase"/>
</dbReference>
<dbReference type="STRING" id="490188.SAMN04488068_1392"/>
<organism evidence="9 10">
    <name type="scientific">Hydrocarboniphaga daqingensis</name>
    <dbReference type="NCBI Taxonomy" id="490188"/>
    <lineage>
        <taxon>Bacteria</taxon>
        <taxon>Pseudomonadati</taxon>
        <taxon>Pseudomonadota</taxon>
        <taxon>Gammaproteobacteria</taxon>
        <taxon>Nevskiales</taxon>
        <taxon>Nevskiaceae</taxon>
        <taxon>Hydrocarboniphaga</taxon>
    </lineage>
</organism>
<dbReference type="InterPro" id="IPR036691">
    <property type="entry name" value="Endo/exonu/phosph_ase_sf"/>
</dbReference>
<dbReference type="GO" id="GO:0006284">
    <property type="term" value="P:base-excision repair"/>
    <property type="evidence" value="ECO:0007669"/>
    <property type="project" value="TreeGrafter"/>
</dbReference>
<dbReference type="AlphaFoldDB" id="A0A1M5MPW4"/>
<reference evidence="9 10" key="1">
    <citation type="submission" date="2016-11" db="EMBL/GenBank/DDBJ databases">
        <authorList>
            <person name="Jaros S."/>
            <person name="Januszkiewicz K."/>
            <person name="Wedrychowicz H."/>
        </authorList>
    </citation>
    <scope>NUCLEOTIDE SEQUENCE [LARGE SCALE GENOMIC DNA]</scope>
    <source>
        <strain evidence="9 10">CGMCC 1.7049</strain>
    </source>
</reference>
<evidence type="ECO:0000256" key="6">
    <source>
        <dbReference type="PIRSR" id="PIRSR604808-2"/>
    </source>
</evidence>
<dbReference type="GO" id="GO:0008081">
    <property type="term" value="F:phosphoric diester hydrolase activity"/>
    <property type="evidence" value="ECO:0007669"/>
    <property type="project" value="TreeGrafter"/>
</dbReference>
<feature type="binding site" evidence="6">
    <location>
        <position position="36"/>
    </location>
    <ligand>
        <name>Mg(2+)</name>
        <dbReference type="ChEBI" id="CHEBI:18420"/>
        <label>1</label>
    </ligand>
</feature>
<keyword evidence="3" id="KW-0378">Hydrolase</keyword>
<dbReference type="CDD" id="cd10281">
    <property type="entry name" value="Nape_like_AP-endo"/>
    <property type="match status" value="1"/>
</dbReference>
<evidence type="ECO:0000313" key="10">
    <source>
        <dbReference type="Proteomes" id="UP000199758"/>
    </source>
</evidence>
<feature type="binding site" evidence="6">
    <location>
        <position position="150"/>
    </location>
    <ligand>
        <name>Mg(2+)</name>
        <dbReference type="ChEBI" id="CHEBI:18420"/>
        <label>1</label>
    </ligand>
</feature>
<feature type="site" description="Interaction with DNA substrate" evidence="7">
    <location>
        <position position="250"/>
    </location>
</feature>
<dbReference type="GO" id="GO:0003677">
    <property type="term" value="F:DNA binding"/>
    <property type="evidence" value="ECO:0007669"/>
    <property type="project" value="InterPro"/>
</dbReference>
<feature type="binding site" evidence="6">
    <location>
        <position position="250"/>
    </location>
    <ligand>
        <name>Mg(2+)</name>
        <dbReference type="ChEBI" id="CHEBI:18420"/>
        <label>1</label>
    </ligand>
</feature>
<dbReference type="PANTHER" id="PTHR22748:SF6">
    <property type="entry name" value="DNA-(APURINIC OR APYRIMIDINIC SITE) ENDONUCLEASE"/>
    <property type="match status" value="1"/>
</dbReference>
<evidence type="ECO:0000256" key="2">
    <source>
        <dbReference type="ARBA" id="ARBA00022723"/>
    </source>
</evidence>
<dbReference type="GO" id="GO:0046872">
    <property type="term" value="F:metal ion binding"/>
    <property type="evidence" value="ECO:0007669"/>
    <property type="project" value="UniProtKB-KW"/>
</dbReference>
<dbReference type="PROSITE" id="PS51435">
    <property type="entry name" value="AP_NUCLEASE_F1_4"/>
    <property type="match status" value="1"/>
</dbReference>
<dbReference type="EMBL" id="FQWZ01000003">
    <property type="protein sequence ID" value="SHG79434.1"/>
    <property type="molecule type" value="Genomic_DNA"/>
</dbReference>
<protein>
    <submittedName>
        <fullName evidence="9">Exodeoxyribonuclease-3</fullName>
    </submittedName>
</protein>
<feature type="site" description="Transition state stabilizer" evidence="7">
    <location>
        <position position="152"/>
    </location>
</feature>
<feature type="active site" description="Proton acceptor" evidence="5">
    <location>
        <position position="250"/>
    </location>
</feature>
<evidence type="ECO:0000256" key="4">
    <source>
        <dbReference type="ARBA" id="ARBA00022842"/>
    </source>
</evidence>
<dbReference type="PANTHER" id="PTHR22748">
    <property type="entry name" value="AP ENDONUCLEASE"/>
    <property type="match status" value="1"/>
</dbReference>
<evidence type="ECO:0000313" key="9">
    <source>
        <dbReference type="EMBL" id="SHG79434.1"/>
    </source>
</evidence>
<evidence type="ECO:0000256" key="3">
    <source>
        <dbReference type="ARBA" id="ARBA00022801"/>
    </source>
</evidence>
<comment type="cofactor">
    <cofactor evidence="6">
        <name>Mg(2+)</name>
        <dbReference type="ChEBI" id="CHEBI:18420"/>
    </cofactor>
    <cofactor evidence="6">
        <name>Mn(2+)</name>
        <dbReference type="ChEBI" id="CHEBI:29035"/>
    </cofactor>
    <text evidence="6">Probably binds two magnesium or manganese ions per subunit.</text>
</comment>
<dbReference type="GO" id="GO:0008311">
    <property type="term" value="F:double-stranded DNA 3'-5' DNA exonuclease activity"/>
    <property type="evidence" value="ECO:0007669"/>
    <property type="project" value="TreeGrafter"/>
</dbReference>
<evidence type="ECO:0000256" key="5">
    <source>
        <dbReference type="PIRSR" id="PIRSR604808-1"/>
    </source>
</evidence>
<feature type="active site" description="Proton donor/acceptor" evidence="5">
    <location>
        <position position="150"/>
    </location>
</feature>
<dbReference type="Proteomes" id="UP000199758">
    <property type="component" value="Unassembled WGS sequence"/>
</dbReference>
<dbReference type="Gene3D" id="3.60.10.10">
    <property type="entry name" value="Endonuclease/exonuclease/phosphatase"/>
    <property type="match status" value="1"/>
</dbReference>
<keyword evidence="4 6" id="KW-0460">Magnesium</keyword>
<dbReference type="SUPFAM" id="SSF56219">
    <property type="entry name" value="DNase I-like"/>
    <property type="match status" value="1"/>
</dbReference>
<feature type="site" description="Important for catalytic activity" evidence="7">
    <location>
        <position position="224"/>
    </location>
</feature>
<proteinExistence type="inferred from homology"/>
<keyword evidence="6" id="KW-0464">Manganese</keyword>